<keyword evidence="4 5" id="KW-0472">Membrane</keyword>
<keyword evidence="2 5" id="KW-0812">Transmembrane</keyword>
<feature type="transmembrane region" description="Helical" evidence="5">
    <location>
        <begin position="208"/>
        <end position="231"/>
    </location>
</feature>
<dbReference type="Pfam" id="PF04932">
    <property type="entry name" value="Wzy_C"/>
    <property type="match status" value="1"/>
</dbReference>
<dbReference type="RefSeq" id="WP_045309993.1">
    <property type="nucleotide sequence ID" value="NZ_JYJG01000016.1"/>
</dbReference>
<comment type="subcellular location">
    <subcellularLocation>
        <location evidence="1">Membrane</location>
        <topology evidence="1">Multi-pass membrane protein</topology>
    </subcellularLocation>
</comment>
<sequence length="388" mass="40940">MTLLLRVLACATVLLAPLEGYLQEVHPHLAKVAPGLLIVSWVAQRVRQRRWPAPHQLHALLALFGVVLLASSAVHAGDQFTMDYAQRFLPFLVITAVLVDVVAREVPVRAVLGAAVGGALFAALGALYSLVFEGEPRATGPLEDPNDLAYFLVVALPLLIALPARKFLLPVGAVLAAGAAATFSRGGGIALALAAVWLVARRGVSMRAVAATVGGLAVIGLGAVVFAGPVLDRALDEKKYIAATNVDTRELRWQAAARMLAANPALGVGPGGFRSNYAAASRNAEIDEQQPVAHNIYLEIGAELGLPGLACFLGAVALAFVATERVLRVSSDRRPMLAVQASLIAALVASTFLSEQYYLPIWSLVAVAIAAQVRVEERERDACVARHQ</sequence>
<dbReference type="OrthoDB" id="3712354at2"/>
<evidence type="ECO:0000259" key="6">
    <source>
        <dbReference type="Pfam" id="PF04932"/>
    </source>
</evidence>
<gene>
    <name evidence="7" type="ORF">UK23_04165</name>
</gene>
<feature type="transmembrane region" description="Helical" evidence="5">
    <location>
        <begin position="57"/>
        <end position="76"/>
    </location>
</feature>
<dbReference type="PATRIC" id="fig|68170.10.peg.4920"/>
<proteinExistence type="predicted"/>
<evidence type="ECO:0000256" key="5">
    <source>
        <dbReference type="SAM" id="Phobius"/>
    </source>
</evidence>
<evidence type="ECO:0000256" key="1">
    <source>
        <dbReference type="ARBA" id="ARBA00004141"/>
    </source>
</evidence>
<keyword evidence="8" id="KW-1185">Reference proteome</keyword>
<keyword evidence="3 5" id="KW-1133">Transmembrane helix</keyword>
<accession>A0A0F0HDB5</accession>
<comment type="caution">
    <text evidence="7">The sequence shown here is derived from an EMBL/GenBank/DDBJ whole genome shotgun (WGS) entry which is preliminary data.</text>
</comment>
<evidence type="ECO:0000313" key="8">
    <source>
        <dbReference type="Proteomes" id="UP000033393"/>
    </source>
</evidence>
<organism evidence="7 8">
    <name type="scientific">Lentzea aerocolonigenes</name>
    <name type="common">Lechevalieria aerocolonigenes</name>
    <name type="synonym">Saccharothrix aerocolonigenes</name>
    <dbReference type="NCBI Taxonomy" id="68170"/>
    <lineage>
        <taxon>Bacteria</taxon>
        <taxon>Bacillati</taxon>
        <taxon>Actinomycetota</taxon>
        <taxon>Actinomycetes</taxon>
        <taxon>Pseudonocardiales</taxon>
        <taxon>Pseudonocardiaceae</taxon>
        <taxon>Lentzea</taxon>
    </lineage>
</organism>
<feature type="transmembrane region" description="Helical" evidence="5">
    <location>
        <begin position="88"/>
        <end position="104"/>
    </location>
</feature>
<dbReference type="Proteomes" id="UP000033393">
    <property type="component" value="Unassembled WGS sequence"/>
</dbReference>
<protein>
    <submittedName>
        <fullName evidence="7">Polymerase</fullName>
    </submittedName>
</protein>
<reference evidence="7 8" key="1">
    <citation type="submission" date="2015-02" db="EMBL/GenBank/DDBJ databases">
        <authorList>
            <person name="Ju K.-S."/>
            <person name="Doroghazi J.R."/>
            <person name="Metcalf W."/>
        </authorList>
    </citation>
    <scope>NUCLEOTIDE SEQUENCE [LARGE SCALE GENOMIC DNA]</scope>
    <source>
        <strain evidence="7 8">NRRL B-16140</strain>
    </source>
</reference>
<feature type="domain" description="O-antigen ligase-related" evidence="6">
    <location>
        <begin position="174"/>
        <end position="313"/>
    </location>
</feature>
<feature type="transmembrane region" description="Helical" evidence="5">
    <location>
        <begin position="148"/>
        <end position="168"/>
    </location>
</feature>
<evidence type="ECO:0000256" key="2">
    <source>
        <dbReference type="ARBA" id="ARBA00022692"/>
    </source>
</evidence>
<evidence type="ECO:0000256" key="4">
    <source>
        <dbReference type="ARBA" id="ARBA00023136"/>
    </source>
</evidence>
<dbReference type="AlphaFoldDB" id="A0A0F0HDB5"/>
<dbReference type="PANTHER" id="PTHR37422:SF13">
    <property type="entry name" value="LIPOPOLYSACCHARIDE BIOSYNTHESIS PROTEIN PA4999-RELATED"/>
    <property type="match status" value="1"/>
</dbReference>
<feature type="transmembrane region" description="Helical" evidence="5">
    <location>
        <begin position="110"/>
        <end position="128"/>
    </location>
</feature>
<feature type="transmembrane region" description="Helical" evidence="5">
    <location>
        <begin position="335"/>
        <end position="353"/>
    </location>
</feature>
<feature type="transmembrane region" description="Helical" evidence="5">
    <location>
        <begin position="304"/>
        <end position="323"/>
    </location>
</feature>
<name>A0A0F0HDB5_LENAE</name>
<dbReference type="InterPro" id="IPR007016">
    <property type="entry name" value="O-antigen_ligase-rel_domated"/>
</dbReference>
<evidence type="ECO:0000313" key="7">
    <source>
        <dbReference type="EMBL" id="KJK52327.1"/>
    </source>
</evidence>
<dbReference type="GO" id="GO:0016020">
    <property type="term" value="C:membrane"/>
    <property type="evidence" value="ECO:0007669"/>
    <property type="project" value="UniProtKB-SubCell"/>
</dbReference>
<dbReference type="PANTHER" id="PTHR37422">
    <property type="entry name" value="TEICHURONIC ACID BIOSYNTHESIS PROTEIN TUAE"/>
    <property type="match status" value="1"/>
</dbReference>
<evidence type="ECO:0000256" key="3">
    <source>
        <dbReference type="ARBA" id="ARBA00022989"/>
    </source>
</evidence>
<feature type="transmembrane region" description="Helical" evidence="5">
    <location>
        <begin position="174"/>
        <end position="199"/>
    </location>
</feature>
<dbReference type="EMBL" id="JYJG01000016">
    <property type="protein sequence ID" value="KJK52327.1"/>
    <property type="molecule type" value="Genomic_DNA"/>
</dbReference>
<dbReference type="InterPro" id="IPR051533">
    <property type="entry name" value="WaaL-like"/>
</dbReference>